<feature type="region of interest" description="Disordered" evidence="1">
    <location>
        <begin position="33"/>
        <end position="65"/>
    </location>
</feature>
<dbReference type="AlphaFoldDB" id="A0A409WMP6"/>
<accession>A0A409WMP6</accession>
<dbReference type="Proteomes" id="UP000284706">
    <property type="component" value="Unassembled WGS sequence"/>
</dbReference>
<organism evidence="2 3">
    <name type="scientific">Gymnopilus dilepis</name>
    <dbReference type="NCBI Taxonomy" id="231916"/>
    <lineage>
        <taxon>Eukaryota</taxon>
        <taxon>Fungi</taxon>
        <taxon>Dikarya</taxon>
        <taxon>Basidiomycota</taxon>
        <taxon>Agaricomycotina</taxon>
        <taxon>Agaricomycetes</taxon>
        <taxon>Agaricomycetidae</taxon>
        <taxon>Agaricales</taxon>
        <taxon>Agaricineae</taxon>
        <taxon>Hymenogastraceae</taxon>
        <taxon>Gymnopilus</taxon>
    </lineage>
</organism>
<name>A0A409WMP6_9AGAR</name>
<comment type="caution">
    <text evidence="2">The sequence shown here is derived from an EMBL/GenBank/DDBJ whole genome shotgun (WGS) entry which is preliminary data.</text>
</comment>
<protein>
    <submittedName>
        <fullName evidence="2">Uncharacterized protein</fullName>
    </submittedName>
</protein>
<gene>
    <name evidence="2" type="ORF">CVT26_012367</name>
</gene>
<evidence type="ECO:0000313" key="2">
    <source>
        <dbReference type="EMBL" id="PPQ79779.1"/>
    </source>
</evidence>
<sequence>MAILDEEGSRTNAPLSPCVPRIMDINYLFTGKSDTDGRGDLEEDNGADDSASLRSRKPARSGKVDSRISFLGHRTIPPLKHITQDRYPLLPGCRPSPPASPPPSLHTPPFHVRPSRLGLRWVTNGHNHVRVLSYEYASPWSSLLSGFGAGREELDLLETPELRESAETATATARALARRAGGGPV</sequence>
<evidence type="ECO:0000256" key="1">
    <source>
        <dbReference type="SAM" id="MobiDB-lite"/>
    </source>
</evidence>
<dbReference type="EMBL" id="NHYE01004988">
    <property type="protein sequence ID" value="PPQ79779.1"/>
    <property type="molecule type" value="Genomic_DNA"/>
</dbReference>
<keyword evidence="3" id="KW-1185">Reference proteome</keyword>
<evidence type="ECO:0000313" key="3">
    <source>
        <dbReference type="Proteomes" id="UP000284706"/>
    </source>
</evidence>
<dbReference type="InParanoid" id="A0A409WMP6"/>
<proteinExistence type="predicted"/>
<reference evidence="2 3" key="1">
    <citation type="journal article" date="2018" name="Evol. Lett.">
        <title>Horizontal gene cluster transfer increased hallucinogenic mushroom diversity.</title>
        <authorList>
            <person name="Reynolds H.T."/>
            <person name="Vijayakumar V."/>
            <person name="Gluck-Thaler E."/>
            <person name="Korotkin H.B."/>
            <person name="Matheny P.B."/>
            <person name="Slot J.C."/>
        </authorList>
    </citation>
    <scope>NUCLEOTIDE SEQUENCE [LARGE SCALE GENOMIC DNA]</scope>
    <source>
        <strain evidence="2 3">SRW20</strain>
    </source>
</reference>